<dbReference type="RefSeq" id="WP_263843802.1">
    <property type="nucleotide sequence ID" value="NZ_JALIEB010000004.1"/>
</dbReference>
<name>A0ABT3BEA3_9RHOB</name>
<protein>
    <submittedName>
        <fullName evidence="2">DUF5765 domain-containing protein</fullName>
    </submittedName>
</protein>
<comment type="caution">
    <text evidence="2">The sequence shown here is derived from an EMBL/GenBank/DDBJ whole genome shotgun (WGS) entry which is preliminary data.</text>
</comment>
<keyword evidence="1" id="KW-0812">Transmembrane</keyword>
<keyword evidence="1" id="KW-0472">Membrane</keyword>
<feature type="transmembrane region" description="Helical" evidence="1">
    <location>
        <begin position="34"/>
        <end position="52"/>
    </location>
</feature>
<evidence type="ECO:0000256" key="1">
    <source>
        <dbReference type="SAM" id="Phobius"/>
    </source>
</evidence>
<dbReference type="EMBL" id="JALIEB010000004">
    <property type="protein sequence ID" value="MCV3271484.1"/>
    <property type="molecule type" value="Genomic_DNA"/>
</dbReference>
<organism evidence="2 3">
    <name type="scientific">Roseobacter sinensis</name>
    <dbReference type="NCBI Taxonomy" id="2931391"/>
    <lineage>
        <taxon>Bacteria</taxon>
        <taxon>Pseudomonadati</taxon>
        <taxon>Pseudomonadota</taxon>
        <taxon>Alphaproteobacteria</taxon>
        <taxon>Rhodobacterales</taxon>
        <taxon>Roseobacteraceae</taxon>
        <taxon>Roseobacter</taxon>
    </lineage>
</organism>
<feature type="transmembrane region" description="Helical" evidence="1">
    <location>
        <begin position="207"/>
        <end position="226"/>
    </location>
</feature>
<proteinExistence type="predicted"/>
<dbReference type="Proteomes" id="UP001208690">
    <property type="component" value="Unassembled WGS sequence"/>
</dbReference>
<evidence type="ECO:0000313" key="2">
    <source>
        <dbReference type="EMBL" id="MCV3271484.1"/>
    </source>
</evidence>
<keyword evidence="3" id="KW-1185">Reference proteome</keyword>
<feature type="transmembrane region" description="Helical" evidence="1">
    <location>
        <begin position="168"/>
        <end position="187"/>
    </location>
</feature>
<dbReference type="InterPro" id="IPR043912">
    <property type="entry name" value="DUF5765"/>
</dbReference>
<feature type="transmembrane region" description="Helical" evidence="1">
    <location>
        <begin position="64"/>
        <end position="82"/>
    </location>
</feature>
<feature type="transmembrane region" description="Helical" evidence="1">
    <location>
        <begin position="94"/>
        <end position="114"/>
    </location>
</feature>
<gene>
    <name evidence="2" type="ORF">MUB52_08595</name>
</gene>
<sequence>MCWSLEASAAMVVAGAAATGVAHRQGQPTAIWATLGYFTVMEALQVAGYMVVDRCGTAQNQAVTLLSYLHIVFQPLFINAFAMELVPAPVKQRVRVWVFGLCALSSAVMLAQIIPWPALGACIPGTPLCGQSYCTASGNWHIAWHIPYNGLMVPVDGMVGSQSGFPSYMATVFLLPLLYGAWRFVLLHAAAGPALAWALTSNPNEMPAVWCLFSIAILCISLSPLVRRSMTSRSWWGVPV</sequence>
<keyword evidence="1" id="KW-1133">Transmembrane helix</keyword>
<accession>A0ABT3BEA3</accession>
<evidence type="ECO:0000313" key="3">
    <source>
        <dbReference type="Proteomes" id="UP001208690"/>
    </source>
</evidence>
<dbReference type="Pfam" id="PF19069">
    <property type="entry name" value="DUF5765"/>
    <property type="match status" value="1"/>
</dbReference>
<reference evidence="2 3" key="1">
    <citation type="submission" date="2022-04" db="EMBL/GenBank/DDBJ databases">
        <title>Roseobacter sp. WL0113 is a bacterium isolated from neritic sediment.</title>
        <authorList>
            <person name="Wang L."/>
            <person name="He W."/>
            <person name="Zhang D.-F."/>
        </authorList>
    </citation>
    <scope>NUCLEOTIDE SEQUENCE [LARGE SCALE GENOMIC DNA]</scope>
    <source>
        <strain evidence="2 3">WL0113</strain>
    </source>
</reference>